<dbReference type="RefSeq" id="WP_307247132.1">
    <property type="nucleotide sequence ID" value="NZ_JAUSQZ010000001.1"/>
</dbReference>
<reference evidence="1 2" key="1">
    <citation type="submission" date="2023-07" db="EMBL/GenBank/DDBJ databases">
        <title>Sequencing the genomes of 1000 actinobacteria strains.</title>
        <authorList>
            <person name="Klenk H.-P."/>
        </authorList>
    </citation>
    <scope>NUCLEOTIDE SEQUENCE [LARGE SCALE GENOMIC DNA]</scope>
    <source>
        <strain evidence="1 2">DSM 44388</strain>
    </source>
</reference>
<dbReference type="EMBL" id="JAUSQZ010000001">
    <property type="protein sequence ID" value="MDP9829181.1"/>
    <property type="molecule type" value="Genomic_DNA"/>
</dbReference>
<proteinExistence type="predicted"/>
<protein>
    <submittedName>
        <fullName evidence="1">DNA-directed RNA polymerase specialized sigma24 family protein</fullName>
    </submittedName>
</protein>
<accession>A0ABT9P905</accession>
<keyword evidence="1" id="KW-0804">Transcription</keyword>
<dbReference type="Gene3D" id="1.10.10.10">
    <property type="entry name" value="Winged helix-like DNA-binding domain superfamily/Winged helix DNA-binding domain"/>
    <property type="match status" value="1"/>
</dbReference>
<name>A0ABT9P905_9ACTN</name>
<dbReference type="GO" id="GO:0000428">
    <property type="term" value="C:DNA-directed RNA polymerase complex"/>
    <property type="evidence" value="ECO:0007669"/>
    <property type="project" value="UniProtKB-KW"/>
</dbReference>
<evidence type="ECO:0000313" key="1">
    <source>
        <dbReference type="EMBL" id="MDP9829181.1"/>
    </source>
</evidence>
<keyword evidence="1" id="KW-0240">DNA-directed RNA polymerase</keyword>
<organism evidence="1 2">
    <name type="scientific">Kineosporia succinea</name>
    <dbReference type="NCBI Taxonomy" id="84632"/>
    <lineage>
        <taxon>Bacteria</taxon>
        <taxon>Bacillati</taxon>
        <taxon>Actinomycetota</taxon>
        <taxon>Actinomycetes</taxon>
        <taxon>Kineosporiales</taxon>
        <taxon>Kineosporiaceae</taxon>
        <taxon>Kineosporia</taxon>
    </lineage>
</organism>
<comment type="caution">
    <text evidence="1">The sequence shown here is derived from an EMBL/GenBank/DDBJ whole genome shotgun (WGS) entry which is preliminary data.</text>
</comment>
<evidence type="ECO:0000313" key="2">
    <source>
        <dbReference type="Proteomes" id="UP001235712"/>
    </source>
</evidence>
<sequence>MHDDVASIIAEIRRLAVEFPGERTTLTTSWVWGGLAAATVLSLPPVRRRPLALAARGYPVGQLAALTACSPGQAGRRLREAREELGVGERFGTRS</sequence>
<keyword evidence="2" id="KW-1185">Reference proteome</keyword>
<dbReference type="Proteomes" id="UP001235712">
    <property type="component" value="Unassembled WGS sequence"/>
</dbReference>
<dbReference type="InterPro" id="IPR036388">
    <property type="entry name" value="WH-like_DNA-bd_sf"/>
</dbReference>
<gene>
    <name evidence="1" type="ORF">J2S57_004930</name>
</gene>